<reference evidence="1 2" key="1">
    <citation type="submission" date="2015-12" db="EMBL/GenBank/DDBJ databases">
        <title>Draft genome sequence of Mesorhizobium sp. UFLA 01-765, a multitolerant efficient symbiont and plant-growth promoting strain isolated from Zn-mining soil using Leucaena leucocephala as a trap plant.</title>
        <authorList>
            <person name="Rangel W.M."/>
            <person name="Thijs S."/>
            <person name="Longatti S.M."/>
            <person name="Moreira F.M."/>
            <person name="Weyens N."/>
            <person name="Vangronsveld J."/>
            <person name="Van Hamme J.D."/>
            <person name="Bottos E.M."/>
            <person name="Rineau F."/>
        </authorList>
    </citation>
    <scope>NUCLEOTIDE SEQUENCE [LARGE SCALE GENOMIC DNA]</scope>
    <source>
        <strain evidence="1 2">UFLA 01-765</strain>
    </source>
</reference>
<evidence type="ECO:0000313" key="1">
    <source>
        <dbReference type="EMBL" id="KUM28390.1"/>
    </source>
</evidence>
<dbReference type="OrthoDB" id="9808545at2"/>
<dbReference type="InterPro" id="IPR004952">
    <property type="entry name" value="NifX-assoc_nitrogen_fix"/>
</dbReference>
<proteinExistence type="predicted"/>
<dbReference type="AlphaFoldDB" id="A0A101KWR4"/>
<protein>
    <recommendedName>
        <fullName evidence="3">DUF269 domain-containing protein</fullName>
    </recommendedName>
</protein>
<dbReference type="Pfam" id="PF03270">
    <property type="entry name" value="DUF269"/>
    <property type="match status" value="1"/>
</dbReference>
<sequence length="155" mass="16757">MSDAAVSAAVSEDEAALGTPFVKCLVRLIRAQEFYCLWEGKSDAALLADFIVTRKQRRVIPGMGYPDPQALWRLDMFYTAAGLAIAERYRPVTSPILEAKPLRPLGAGLPVPGVGSFFPEVHRFGFETLRQLAEAGTKLVDDATADAKASDVAMA</sequence>
<evidence type="ECO:0000313" key="2">
    <source>
        <dbReference type="Proteomes" id="UP000053176"/>
    </source>
</evidence>
<dbReference type="Proteomes" id="UP000053176">
    <property type="component" value="Unassembled WGS sequence"/>
</dbReference>
<organism evidence="1 2">
    <name type="scientific">Rhizobium loti</name>
    <name type="common">Mesorhizobium loti</name>
    <dbReference type="NCBI Taxonomy" id="381"/>
    <lineage>
        <taxon>Bacteria</taxon>
        <taxon>Pseudomonadati</taxon>
        <taxon>Pseudomonadota</taxon>
        <taxon>Alphaproteobacteria</taxon>
        <taxon>Hyphomicrobiales</taxon>
        <taxon>Phyllobacteriaceae</taxon>
        <taxon>Mesorhizobium</taxon>
    </lineage>
</organism>
<accession>A0A101KWR4</accession>
<gene>
    <name evidence="1" type="ORF">AU467_34755</name>
</gene>
<comment type="caution">
    <text evidence="1">The sequence shown here is derived from an EMBL/GenBank/DDBJ whole genome shotgun (WGS) entry which is preliminary data.</text>
</comment>
<dbReference type="EMBL" id="LPWA01000017">
    <property type="protein sequence ID" value="KUM28390.1"/>
    <property type="molecule type" value="Genomic_DNA"/>
</dbReference>
<name>A0A101KWR4_RHILI</name>
<dbReference type="PIRSF" id="PIRSF005788">
    <property type="entry name" value="NifK"/>
    <property type="match status" value="1"/>
</dbReference>
<dbReference type="Gene3D" id="1.10.3100.20">
    <property type="entry name" value="Protein of unknown function DUF269"/>
    <property type="match status" value="1"/>
</dbReference>
<evidence type="ECO:0008006" key="3">
    <source>
        <dbReference type="Google" id="ProtNLM"/>
    </source>
</evidence>